<feature type="domain" description="ThuA-like" evidence="1">
    <location>
        <begin position="6"/>
        <end position="222"/>
    </location>
</feature>
<evidence type="ECO:0000259" key="1">
    <source>
        <dbReference type="Pfam" id="PF06283"/>
    </source>
</evidence>
<dbReference type="Gene3D" id="3.40.50.880">
    <property type="match status" value="1"/>
</dbReference>
<dbReference type="Pfam" id="PF06283">
    <property type="entry name" value="ThuA"/>
    <property type="match status" value="1"/>
</dbReference>
<dbReference type="EMBL" id="CADCWG010000131">
    <property type="protein sequence ID" value="CAA9553276.1"/>
    <property type="molecule type" value="Genomic_DNA"/>
</dbReference>
<accession>A0A6J4UNN4</accession>
<dbReference type="InterPro" id="IPR029062">
    <property type="entry name" value="Class_I_gatase-like"/>
</dbReference>
<gene>
    <name evidence="2" type="ORF">AVDCRST_MAG49-2021</name>
</gene>
<name>A0A6J4UNN4_9BACT</name>
<reference evidence="2" key="1">
    <citation type="submission" date="2020-02" db="EMBL/GenBank/DDBJ databases">
        <authorList>
            <person name="Meier V. D."/>
        </authorList>
    </citation>
    <scope>NUCLEOTIDE SEQUENCE</scope>
    <source>
        <strain evidence="2">AVDCRST_MAG49</strain>
    </source>
</reference>
<sequence>MANPIRATVWNEYRHEQQSDEIAAIYPEGIHGAIAAGLREQAGITVRTATLDEPDHGLSDDVLAETDVLLWWGHKAHGEVSDDVVERVHRRVLDGMGLLVLHSAHYSKIFQRLMGTTCNLKWREADDAERLWVVAPGHPIVEGIGESIRLDREEMYGEHFDIPEPDTLVFVSWFTGGEVFRSGACYARGAGKVFYFRPGHETYPTYFNPEIRRVLGNAVRWAAPVERPARTFGNTRPVEGS</sequence>
<dbReference type="AlphaFoldDB" id="A0A6J4UNN4"/>
<organism evidence="2">
    <name type="scientific">uncultured Thermomicrobiales bacterium</name>
    <dbReference type="NCBI Taxonomy" id="1645740"/>
    <lineage>
        <taxon>Bacteria</taxon>
        <taxon>Pseudomonadati</taxon>
        <taxon>Thermomicrobiota</taxon>
        <taxon>Thermomicrobia</taxon>
        <taxon>Thermomicrobiales</taxon>
        <taxon>environmental samples</taxon>
    </lineage>
</organism>
<protein>
    <submittedName>
        <fullName evidence="2">Trehalose utilization protein ThuA</fullName>
    </submittedName>
</protein>
<dbReference type="SUPFAM" id="SSF52317">
    <property type="entry name" value="Class I glutamine amidotransferase-like"/>
    <property type="match status" value="1"/>
</dbReference>
<dbReference type="InterPro" id="IPR029010">
    <property type="entry name" value="ThuA-like"/>
</dbReference>
<dbReference type="InterPro" id="IPR009381">
    <property type="entry name" value="Trehalose_catabolism_ThuA_prok"/>
</dbReference>
<evidence type="ECO:0000313" key="2">
    <source>
        <dbReference type="EMBL" id="CAA9553276.1"/>
    </source>
</evidence>
<dbReference type="PIRSF" id="PIRSF030013">
    <property type="entry name" value="ThuA"/>
    <property type="match status" value="1"/>
</dbReference>
<proteinExistence type="predicted"/>